<proteinExistence type="predicted"/>
<dbReference type="EMBL" id="JAHXZJ010001864">
    <property type="protein sequence ID" value="KAH0550325.1"/>
    <property type="molecule type" value="Genomic_DNA"/>
</dbReference>
<name>A0AAV7IC09_COTGL</name>
<dbReference type="Proteomes" id="UP000826195">
    <property type="component" value="Unassembled WGS sequence"/>
</dbReference>
<gene>
    <name evidence="1" type="ORF">KQX54_018726</name>
</gene>
<evidence type="ECO:0000313" key="1">
    <source>
        <dbReference type="EMBL" id="KAH0550325.1"/>
    </source>
</evidence>
<evidence type="ECO:0000313" key="2">
    <source>
        <dbReference type="Proteomes" id="UP000826195"/>
    </source>
</evidence>
<reference evidence="1 2" key="1">
    <citation type="journal article" date="2021" name="J. Hered.">
        <title>A chromosome-level genome assembly of the parasitoid wasp, Cotesia glomerata (Hymenoptera: Braconidae).</title>
        <authorList>
            <person name="Pinto B.J."/>
            <person name="Weis J.J."/>
            <person name="Gamble T."/>
            <person name="Ode P.J."/>
            <person name="Paul R."/>
            <person name="Zaspel J.M."/>
        </authorList>
    </citation>
    <scope>NUCLEOTIDE SEQUENCE [LARGE SCALE GENOMIC DNA]</scope>
    <source>
        <strain evidence="1">CgM1</strain>
    </source>
</reference>
<keyword evidence="2" id="KW-1185">Reference proteome</keyword>
<sequence>MFSSWAYEQNIGWPPPRRGFRVSLFRLYVAGSSHCPTLEEPDNIASWLNCTASSQVSVQLPWLVLLRQASVNLLSGRTRQPSISKPTPPVHKS</sequence>
<organism evidence="1 2">
    <name type="scientific">Cotesia glomerata</name>
    <name type="common">Lepidopteran parasitic wasp</name>
    <name type="synonym">Apanteles glomeratus</name>
    <dbReference type="NCBI Taxonomy" id="32391"/>
    <lineage>
        <taxon>Eukaryota</taxon>
        <taxon>Metazoa</taxon>
        <taxon>Ecdysozoa</taxon>
        <taxon>Arthropoda</taxon>
        <taxon>Hexapoda</taxon>
        <taxon>Insecta</taxon>
        <taxon>Pterygota</taxon>
        <taxon>Neoptera</taxon>
        <taxon>Endopterygota</taxon>
        <taxon>Hymenoptera</taxon>
        <taxon>Apocrita</taxon>
        <taxon>Ichneumonoidea</taxon>
        <taxon>Braconidae</taxon>
        <taxon>Microgastrinae</taxon>
        <taxon>Cotesia</taxon>
    </lineage>
</organism>
<accession>A0AAV7IC09</accession>
<comment type="caution">
    <text evidence="1">The sequence shown here is derived from an EMBL/GenBank/DDBJ whole genome shotgun (WGS) entry which is preliminary data.</text>
</comment>
<dbReference type="AlphaFoldDB" id="A0AAV7IC09"/>
<protein>
    <submittedName>
        <fullName evidence="1">Uncharacterized protein</fullName>
    </submittedName>
</protein>